<evidence type="ECO:0000256" key="8">
    <source>
        <dbReference type="RuleBase" id="RU365068"/>
    </source>
</evidence>
<dbReference type="InterPro" id="IPR000629">
    <property type="entry name" value="RNA-helicase_DEAD-box_CS"/>
</dbReference>
<dbReference type="InterPro" id="IPR014001">
    <property type="entry name" value="Helicase_ATP-bd"/>
</dbReference>
<evidence type="ECO:0000256" key="9">
    <source>
        <dbReference type="SAM" id="MobiDB-lite"/>
    </source>
</evidence>
<dbReference type="InterPro" id="IPR014014">
    <property type="entry name" value="RNA_helicase_DEAD_Q_motif"/>
</dbReference>
<keyword evidence="4 7" id="KW-0067">ATP-binding</keyword>
<feature type="short sequence motif" description="Q motif" evidence="6">
    <location>
        <begin position="104"/>
        <end position="133"/>
    </location>
</feature>
<dbReference type="InterPro" id="IPR011545">
    <property type="entry name" value="DEAD/DEAH_box_helicase_dom"/>
</dbReference>
<dbReference type="GO" id="GO:0003724">
    <property type="term" value="F:RNA helicase activity"/>
    <property type="evidence" value="ECO:0007669"/>
    <property type="project" value="UniProtKB-EC"/>
</dbReference>
<evidence type="ECO:0000313" key="15">
    <source>
        <dbReference type="WBParaSite" id="TTAC_0000883401-mRNA-1"/>
    </source>
</evidence>
<dbReference type="CDD" id="cd18787">
    <property type="entry name" value="SF2_C_DEAD"/>
    <property type="match status" value="1"/>
</dbReference>
<feature type="compositionally biased region" description="Low complexity" evidence="9">
    <location>
        <begin position="631"/>
        <end position="646"/>
    </location>
</feature>
<reference evidence="15" key="1">
    <citation type="submission" date="2017-02" db="UniProtKB">
        <authorList>
            <consortium name="WormBaseParasite"/>
        </authorList>
    </citation>
    <scope>IDENTIFICATION</scope>
</reference>
<dbReference type="PROSITE" id="PS51195">
    <property type="entry name" value="Q_MOTIF"/>
    <property type="match status" value="1"/>
</dbReference>
<feature type="domain" description="Helicase C-terminal" evidence="11">
    <location>
        <begin position="368"/>
        <end position="533"/>
    </location>
</feature>
<evidence type="ECO:0000256" key="4">
    <source>
        <dbReference type="ARBA" id="ARBA00022840"/>
    </source>
</evidence>
<proteinExistence type="inferred from homology"/>
<dbReference type="Pfam" id="PF00270">
    <property type="entry name" value="DEAD"/>
    <property type="match status" value="1"/>
</dbReference>
<dbReference type="EC" id="3.6.4.13" evidence="8"/>
<comment type="similarity">
    <text evidence="7">Belongs to the DEAD box helicase family.</text>
</comment>
<keyword evidence="2 7" id="KW-0378">Hydrolase</keyword>
<dbReference type="OrthoDB" id="422663at2759"/>
<evidence type="ECO:0000256" key="2">
    <source>
        <dbReference type="ARBA" id="ARBA00022801"/>
    </source>
</evidence>
<name>A0A0R3X5S3_HYDTA</name>
<dbReference type="InterPro" id="IPR027417">
    <property type="entry name" value="P-loop_NTPase"/>
</dbReference>
<dbReference type="GO" id="GO:0003723">
    <property type="term" value="F:RNA binding"/>
    <property type="evidence" value="ECO:0007669"/>
    <property type="project" value="UniProtKB-UniRule"/>
</dbReference>
<dbReference type="SMART" id="SM01178">
    <property type="entry name" value="DUF4217"/>
    <property type="match status" value="1"/>
</dbReference>
<protein>
    <recommendedName>
        <fullName evidence="8">ATP-dependent RNA helicase</fullName>
        <ecNumber evidence="8">3.6.4.13</ecNumber>
    </recommendedName>
</protein>
<dbReference type="PROSITE" id="PS00039">
    <property type="entry name" value="DEAD_ATP_HELICASE"/>
    <property type="match status" value="1"/>
</dbReference>
<dbReference type="AlphaFoldDB" id="A0A0R3X5S3"/>
<dbReference type="GO" id="GO:0016787">
    <property type="term" value="F:hydrolase activity"/>
    <property type="evidence" value="ECO:0007669"/>
    <property type="project" value="UniProtKB-KW"/>
</dbReference>
<dbReference type="Gene3D" id="3.40.50.300">
    <property type="entry name" value="P-loop containing nucleotide triphosphate hydrolases"/>
    <property type="match status" value="2"/>
</dbReference>
<organism evidence="15">
    <name type="scientific">Hydatigena taeniaeformis</name>
    <name type="common">Feline tapeworm</name>
    <name type="synonym">Taenia taeniaeformis</name>
    <dbReference type="NCBI Taxonomy" id="6205"/>
    <lineage>
        <taxon>Eukaryota</taxon>
        <taxon>Metazoa</taxon>
        <taxon>Spiralia</taxon>
        <taxon>Lophotrochozoa</taxon>
        <taxon>Platyhelminthes</taxon>
        <taxon>Cestoda</taxon>
        <taxon>Eucestoda</taxon>
        <taxon>Cyclophyllidea</taxon>
        <taxon>Taeniidae</taxon>
        <taxon>Hydatigera</taxon>
    </lineage>
</organism>
<evidence type="ECO:0000259" key="10">
    <source>
        <dbReference type="PROSITE" id="PS51192"/>
    </source>
</evidence>
<keyword evidence="3 7" id="KW-0347">Helicase</keyword>
<dbReference type="PROSITE" id="PS51192">
    <property type="entry name" value="HELICASE_ATP_BIND_1"/>
    <property type="match status" value="1"/>
</dbReference>
<comment type="function">
    <text evidence="8">RNA helicase.</text>
</comment>
<dbReference type="WBParaSite" id="TTAC_0000883401-mRNA-1">
    <property type="protein sequence ID" value="TTAC_0000883401-mRNA-1"/>
    <property type="gene ID" value="TTAC_0000883401"/>
</dbReference>
<evidence type="ECO:0000259" key="11">
    <source>
        <dbReference type="PROSITE" id="PS51194"/>
    </source>
</evidence>
<dbReference type="STRING" id="6205.A0A0R3X5S3"/>
<evidence type="ECO:0000256" key="6">
    <source>
        <dbReference type="PROSITE-ProRule" id="PRU00552"/>
    </source>
</evidence>
<evidence type="ECO:0000256" key="7">
    <source>
        <dbReference type="RuleBase" id="RU000492"/>
    </source>
</evidence>
<keyword evidence="14" id="KW-1185">Reference proteome</keyword>
<comment type="catalytic activity">
    <reaction evidence="8">
        <text>ATP + H2O = ADP + phosphate + H(+)</text>
        <dbReference type="Rhea" id="RHEA:13065"/>
        <dbReference type="ChEBI" id="CHEBI:15377"/>
        <dbReference type="ChEBI" id="CHEBI:15378"/>
        <dbReference type="ChEBI" id="CHEBI:30616"/>
        <dbReference type="ChEBI" id="CHEBI:43474"/>
        <dbReference type="ChEBI" id="CHEBI:456216"/>
        <dbReference type="EC" id="3.6.4.13"/>
    </reaction>
</comment>
<dbReference type="InterPro" id="IPR001650">
    <property type="entry name" value="Helicase_C-like"/>
</dbReference>
<sequence>MLHQLQVVRIRKGTIGKIEGTMRVKKSKLIRQAANTNATSKKGGVDVNVGTRGLKFPDESVAKNPLQVGLAAKQHTEQQDLLNVMGEGVIPSIESVFSETSWEDFGSESNLHPHLISLIKKNFHFERLTSIQASAIKHLLNGRDALIKAQTGSGKTVAYALPLIHNLMETKPPLSRCDGPRALIILPTRELAAQTGLVMGQLCRACIRIVPGCLIGGAKRKGEKARKGLNIIVSTPRRLLDHLGKTAALSLKGLRWLVIDEADRLVELGFERDVRRIIERVTRDVGCEHPIRTVLLSATLTPGVETLAGLALKNPVKCEAADVINRDSKKRTEEDRPLAPFSMPSGLRHFLLVVPCKQRLVALASFLLLKAKYNKRLGKLIVFFATQDCVDFHYRLFSETICKDSDEVSGVEFKAGDLHLYRLHGNMDHRERQMVFQEFSSCPNGILLTTDVASRGLDLAGVAWVVQYHVSGSPIDYVHRVGRTARAGGRGKALLLLQPEEESYTHMLSSTVGLQLQRLNLVDVLQTALYHLRHTKSRRGVNTLEEAVASMGKYFMLTVCDNAELLALAERAYLSFLRAYASFSGPMRDHFVFKRLHLGHVARAFCLRDAPSDIASRVTGKRHRTKSNPHAEAANSATTAAGSSITKKSRRLEFPEEDGEVTSQPPQAKKKKNMPGELAKRNMLAEYGL</sequence>
<feature type="domain" description="DEAD-box RNA helicase Q" evidence="12">
    <location>
        <begin position="104"/>
        <end position="133"/>
    </location>
</feature>
<comment type="domain">
    <text evidence="8">The Q motif is unique to and characteristic of the DEAD box family of RNA helicases and controls ATP binding and hydrolysis.</text>
</comment>
<dbReference type="InterPro" id="IPR025313">
    <property type="entry name" value="SPB4-like_CTE"/>
</dbReference>
<dbReference type="SMART" id="SM00487">
    <property type="entry name" value="DEXDc"/>
    <property type="match status" value="1"/>
</dbReference>
<dbReference type="PROSITE" id="PS51194">
    <property type="entry name" value="HELICASE_CTER"/>
    <property type="match status" value="1"/>
</dbReference>
<evidence type="ECO:0000256" key="3">
    <source>
        <dbReference type="ARBA" id="ARBA00022806"/>
    </source>
</evidence>
<keyword evidence="1 7" id="KW-0547">Nucleotide-binding</keyword>
<evidence type="ECO:0000313" key="13">
    <source>
        <dbReference type="EMBL" id="VDM33472.1"/>
    </source>
</evidence>
<dbReference type="GO" id="GO:0005524">
    <property type="term" value="F:ATP binding"/>
    <property type="evidence" value="ECO:0007669"/>
    <property type="project" value="UniProtKB-UniRule"/>
</dbReference>
<dbReference type="PANTHER" id="PTHR24031">
    <property type="entry name" value="RNA HELICASE"/>
    <property type="match status" value="1"/>
</dbReference>
<feature type="region of interest" description="Disordered" evidence="9">
    <location>
        <begin position="617"/>
        <end position="689"/>
    </location>
</feature>
<keyword evidence="5 8" id="KW-0694">RNA-binding</keyword>
<dbReference type="SUPFAM" id="SSF52540">
    <property type="entry name" value="P-loop containing nucleoside triphosphate hydrolases"/>
    <property type="match status" value="2"/>
</dbReference>
<reference evidence="13 14" key="2">
    <citation type="submission" date="2018-11" db="EMBL/GenBank/DDBJ databases">
        <authorList>
            <consortium name="Pathogen Informatics"/>
        </authorList>
    </citation>
    <scope>NUCLEOTIDE SEQUENCE [LARGE SCALE GENOMIC DNA]</scope>
</reference>
<evidence type="ECO:0000256" key="1">
    <source>
        <dbReference type="ARBA" id="ARBA00022741"/>
    </source>
</evidence>
<accession>A0A0R3X5S3</accession>
<dbReference type="SMART" id="SM00490">
    <property type="entry name" value="HELICc"/>
    <property type="match status" value="1"/>
</dbReference>
<gene>
    <name evidence="13" type="ORF">TTAC_LOCUS8819</name>
</gene>
<dbReference type="Proteomes" id="UP000274429">
    <property type="component" value="Unassembled WGS sequence"/>
</dbReference>
<evidence type="ECO:0000259" key="12">
    <source>
        <dbReference type="PROSITE" id="PS51195"/>
    </source>
</evidence>
<evidence type="ECO:0000313" key="14">
    <source>
        <dbReference type="Proteomes" id="UP000274429"/>
    </source>
</evidence>
<feature type="domain" description="Helicase ATP-binding" evidence="10">
    <location>
        <begin position="136"/>
        <end position="318"/>
    </location>
</feature>
<dbReference type="EMBL" id="UYWX01020596">
    <property type="protein sequence ID" value="VDM33472.1"/>
    <property type="molecule type" value="Genomic_DNA"/>
</dbReference>
<evidence type="ECO:0000256" key="5">
    <source>
        <dbReference type="ARBA" id="ARBA00022884"/>
    </source>
</evidence>
<dbReference type="Pfam" id="PF00271">
    <property type="entry name" value="Helicase_C"/>
    <property type="match status" value="1"/>
</dbReference>
<dbReference type="Pfam" id="PF13959">
    <property type="entry name" value="CTE_SPB4"/>
    <property type="match status" value="1"/>
</dbReference>